<keyword evidence="3" id="KW-1185">Reference proteome</keyword>
<protein>
    <submittedName>
        <fullName evidence="2">Uncharacterized protein</fullName>
    </submittedName>
</protein>
<name>A0A395JJU2_9GAMM</name>
<sequence>MSTKINVPNVFRKVVLVTMTAYCVLLVLPYLWTSFYSKQVLSVLAWWGYGGLISIYGVVPYVFVAAMLVSLTGLYFFKRWARTMFALTMLAIGIVSPLFGLAIAPSFDTLFAHVFGLGCGAILALSYLSEAANEFTKQR</sequence>
<dbReference type="EMBL" id="QNRT01000005">
    <property type="protein sequence ID" value="RBP48944.1"/>
    <property type="molecule type" value="Genomic_DNA"/>
</dbReference>
<evidence type="ECO:0000313" key="2">
    <source>
        <dbReference type="EMBL" id="RBP48944.1"/>
    </source>
</evidence>
<dbReference type="RefSeq" id="WP_113955531.1">
    <property type="nucleotide sequence ID" value="NZ_QNRT01000005.1"/>
</dbReference>
<keyword evidence="1" id="KW-0472">Membrane</keyword>
<dbReference type="OrthoDB" id="6238423at2"/>
<feature type="transmembrane region" description="Helical" evidence="1">
    <location>
        <begin position="14"/>
        <end position="32"/>
    </location>
</feature>
<feature type="transmembrane region" description="Helical" evidence="1">
    <location>
        <begin position="52"/>
        <end position="77"/>
    </location>
</feature>
<dbReference type="Proteomes" id="UP000253083">
    <property type="component" value="Unassembled WGS sequence"/>
</dbReference>
<keyword evidence="1" id="KW-1133">Transmembrane helix</keyword>
<feature type="transmembrane region" description="Helical" evidence="1">
    <location>
        <begin position="84"/>
        <end position="104"/>
    </location>
</feature>
<feature type="transmembrane region" description="Helical" evidence="1">
    <location>
        <begin position="110"/>
        <end position="129"/>
    </location>
</feature>
<evidence type="ECO:0000256" key="1">
    <source>
        <dbReference type="SAM" id="Phobius"/>
    </source>
</evidence>
<keyword evidence="1" id="KW-0812">Transmembrane</keyword>
<comment type="caution">
    <text evidence="2">The sequence shown here is derived from an EMBL/GenBank/DDBJ whole genome shotgun (WGS) entry which is preliminary data.</text>
</comment>
<organism evidence="2 3">
    <name type="scientific">Arenicella xantha</name>
    <dbReference type="NCBI Taxonomy" id="644221"/>
    <lineage>
        <taxon>Bacteria</taxon>
        <taxon>Pseudomonadati</taxon>
        <taxon>Pseudomonadota</taxon>
        <taxon>Gammaproteobacteria</taxon>
        <taxon>Arenicellales</taxon>
        <taxon>Arenicellaceae</taxon>
        <taxon>Arenicella</taxon>
    </lineage>
</organism>
<evidence type="ECO:0000313" key="3">
    <source>
        <dbReference type="Proteomes" id="UP000253083"/>
    </source>
</evidence>
<accession>A0A395JJU2</accession>
<proteinExistence type="predicted"/>
<reference evidence="2 3" key="1">
    <citation type="submission" date="2018-06" db="EMBL/GenBank/DDBJ databases">
        <title>Genomic Encyclopedia of Type Strains, Phase IV (KMG-IV): sequencing the most valuable type-strain genomes for metagenomic binning, comparative biology and taxonomic classification.</title>
        <authorList>
            <person name="Goeker M."/>
        </authorList>
    </citation>
    <scope>NUCLEOTIDE SEQUENCE [LARGE SCALE GENOMIC DNA]</scope>
    <source>
        <strain evidence="2 3">DSM 24032</strain>
    </source>
</reference>
<dbReference type="InParanoid" id="A0A395JJU2"/>
<dbReference type="AlphaFoldDB" id="A0A395JJU2"/>
<gene>
    <name evidence="2" type="ORF">DFR28_105284</name>
</gene>